<evidence type="ECO:0008006" key="3">
    <source>
        <dbReference type="Google" id="ProtNLM"/>
    </source>
</evidence>
<gene>
    <name evidence="1" type="ORF">SAMN05444411_1103</name>
</gene>
<name>A0A1H3ERR3_9FLAO</name>
<sequence length="336" mass="37881">MRKILILILLVSEGLFAQVGGESIYNFLNLSSSARQAALGGKVLTLLDDVNQPLWNPSTINNSIDRKLSVNYVNYLADVNLASVSYAQLINRNFGTIHGGITYLNYGKFIGADEDGNETGIFKAYDLAVSVGYAYNIFKTDFYVGANVKLINSVIDNYSSFGVGADLSLLYYNEYLPYSFTLVLRNIGYQVTLYDEEREDLPFEIQLGASYKLENVPINWHFTVDNLQQWKLAYSNPSNVSTDIDGNETEEDISFLDNTFRHLSVGAEIFPEGLFNLRLGYNFRRSKEMMLVDKRTFAGFTAGFGITMRKLKFNYAFSKYHPASNTSTFSLLINLE</sequence>
<organism evidence="1 2">
    <name type="scientific">Lutibacter oricola</name>
    <dbReference type="NCBI Taxonomy" id="762486"/>
    <lineage>
        <taxon>Bacteria</taxon>
        <taxon>Pseudomonadati</taxon>
        <taxon>Bacteroidota</taxon>
        <taxon>Flavobacteriia</taxon>
        <taxon>Flavobacteriales</taxon>
        <taxon>Flavobacteriaceae</taxon>
        <taxon>Lutibacter</taxon>
    </lineage>
</organism>
<dbReference type="Proteomes" id="UP000199595">
    <property type="component" value="Unassembled WGS sequence"/>
</dbReference>
<dbReference type="NCBIfam" id="NF033709">
    <property type="entry name" value="PorV_fam"/>
    <property type="match status" value="1"/>
</dbReference>
<dbReference type="RefSeq" id="WP_090125069.1">
    <property type="nucleotide sequence ID" value="NZ_FNNJ01000010.1"/>
</dbReference>
<evidence type="ECO:0000313" key="1">
    <source>
        <dbReference type="EMBL" id="SDX81433.1"/>
    </source>
</evidence>
<dbReference type="NCBIfam" id="NF033711">
    <property type="entry name" value="T9SS_PorQ"/>
    <property type="match status" value="1"/>
</dbReference>
<evidence type="ECO:0000313" key="2">
    <source>
        <dbReference type="Proteomes" id="UP000199595"/>
    </source>
</evidence>
<dbReference type="STRING" id="762486.SAMN05444411_1103"/>
<accession>A0A1H3ERR3</accession>
<dbReference type="AlphaFoldDB" id="A0A1H3ERR3"/>
<reference evidence="1 2" key="1">
    <citation type="submission" date="2016-10" db="EMBL/GenBank/DDBJ databases">
        <authorList>
            <person name="de Groot N.N."/>
        </authorList>
    </citation>
    <scope>NUCLEOTIDE SEQUENCE [LARGE SCALE GENOMIC DNA]</scope>
    <source>
        <strain evidence="1 2">DSM 24956</strain>
    </source>
</reference>
<dbReference type="OrthoDB" id="9809953at2"/>
<keyword evidence="2" id="KW-1185">Reference proteome</keyword>
<dbReference type="EMBL" id="FNNJ01000010">
    <property type="protein sequence ID" value="SDX81433.1"/>
    <property type="molecule type" value="Genomic_DNA"/>
</dbReference>
<proteinExistence type="predicted"/>
<protein>
    <recommendedName>
        <fullName evidence="3">Penicillin-binding protein</fullName>
    </recommendedName>
</protein>